<evidence type="ECO:0000256" key="2">
    <source>
        <dbReference type="ARBA" id="ARBA00022777"/>
    </source>
</evidence>
<dbReference type="InterPro" id="IPR012363">
    <property type="entry name" value="PduX"/>
</dbReference>
<feature type="domain" description="GHMP kinase C-terminal" evidence="5">
    <location>
        <begin position="212"/>
        <end position="286"/>
    </location>
</feature>
<dbReference type="InterPro" id="IPR006204">
    <property type="entry name" value="GHMP_kinase_N_dom"/>
</dbReference>
<dbReference type="Pfam" id="PF00288">
    <property type="entry name" value="GHMP_kinases_N"/>
    <property type="match status" value="1"/>
</dbReference>
<dbReference type="PIRSF" id="PIRSF033887">
    <property type="entry name" value="PduX"/>
    <property type="match status" value="1"/>
</dbReference>
<dbReference type="Pfam" id="PF08544">
    <property type="entry name" value="GHMP_kinases_C"/>
    <property type="match status" value="1"/>
</dbReference>
<proteinExistence type="predicted"/>
<name>A0A7W0HUY5_9ACTN</name>
<feature type="compositionally biased region" description="Gly residues" evidence="3">
    <location>
        <begin position="14"/>
        <end position="23"/>
    </location>
</feature>
<dbReference type="GO" id="GO:0016301">
    <property type="term" value="F:kinase activity"/>
    <property type="evidence" value="ECO:0007669"/>
    <property type="project" value="UniProtKB-KW"/>
</dbReference>
<comment type="caution">
    <text evidence="6">The sequence shown here is derived from an EMBL/GenBank/DDBJ whole genome shotgun (WGS) entry which is preliminary data.</text>
</comment>
<evidence type="ECO:0000256" key="3">
    <source>
        <dbReference type="SAM" id="MobiDB-lite"/>
    </source>
</evidence>
<dbReference type="RefSeq" id="WP_181615315.1">
    <property type="nucleotide sequence ID" value="NZ_BAABAM010000008.1"/>
</dbReference>
<dbReference type="InterPro" id="IPR014721">
    <property type="entry name" value="Ribsml_uS5_D2-typ_fold_subgr"/>
</dbReference>
<reference evidence="6 7" key="1">
    <citation type="submission" date="2020-07" db="EMBL/GenBank/DDBJ databases">
        <title>Genomic Encyclopedia of Type Strains, Phase IV (KMG-IV): sequencing the most valuable type-strain genomes for metagenomic binning, comparative biology and taxonomic classification.</title>
        <authorList>
            <person name="Goeker M."/>
        </authorList>
    </citation>
    <scope>NUCLEOTIDE SEQUENCE [LARGE SCALE GENOMIC DNA]</scope>
    <source>
        <strain evidence="6 7">DSM 45533</strain>
    </source>
</reference>
<feature type="region of interest" description="Disordered" evidence="3">
    <location>
        <begin position="1"/>
        <end position="24"/>
    </location>
</feature>
<dbReference type="InterPro" id="IPR013750">
    <property type="entry name" value="GHMP_kinase_C_dom"/>
</dbReference>
<dbReference type="SUPFAM" id="SSF54211">
    <property type="entry name" value="Ribosomal protein S5 domain 2-like"/>
    <property type="match status" value="1"/>
</dbReference>
<evidence type="ECO:0000259" key="5">
    <source>
        <dbReference type="Pfam" id="PF08544"/>
    </source>
</evidence>
<dbReference type="Gene3D" id="3.30.230.10">
    <property type="match status" value="1"/>
</dbReference>
<evidence type="ECO:0000313" key="7">
    <source>
        <dbReference type="Proteomes" id="UP000530928"/>
    </source>
</evidence>
<keyword evidence="2 6" id="KW-0418">Kinase</keyword>
<accession>A0A7W0HUY5</accession>
<keyword evidence="1 6" id="KW-0808">Transferase</keyword>
<sequence length="303" mass="32754">MTISLLTSEISGSSGPGGVGRGRAPGTFGELLQGILRPGTDFLVTFPVDLYVEAVFEPDPQLDQVIVSPPHKGKSQRLATRILAAHGRHTGGWLMLNSSLPEGKGMASSTADLVATARAVDSAFRLKLPNRRLKQLMAEIEPSDGVMHPGITAFFHREVRLHRRLGVLPQLTIAGIDDGDSVDTITFNRTRKPIPPHWADRYGELLDQLTTAVRTRDLAAVGAVSTASARLFQTFNPKPHLAQVEEICREVGGLGTVVGHSGTCLGILLSRHDPDHGPRLARALKELERLGRPLIVCRSTSRT</sequence>
<protein>
    <submittedName>
        <fullName evidence="6">L-threonine kinase</fullName>
        <ecNumber evidence="6">2.7.1.177</ecNumber>
    </submittedName>
</protein>
<dbReference type="Proteomes" id="UP000530928">
    <property type="component" value="Unassembled WGS sequence"/>
</dbReference>
<organism evidence="6 7">
    <name type="scientific">Nonomuraea soli</name>
    <dbReference type="NCBI Taxonomy" id="1032476"/>
    <lineage>
        <taxon>Bacteria</taxon>
        <taxon>Bacillati</taxon>
        <taxon>Actinomycetota</taxon>
        <taxon>Actinomycetes</taxon>
        <taxon>Streptosporangiales</taxon>
        <taxon>Streptosporangiaceae</taxon>
        <taxon>Nonomuraea</taxon>
    </lineage>
</organism>
<feature type="domain" description="GHMP kinase N-terminal" evidence="4">
    <location>
        <begin position="81"/>
        <end position="142"/>
    </location>
</feature>
<evidence type="ECO:0000259" key="4">
    <source>
        <dbReference type="Pfam" id="PF00288"/>
    </source>
</evidence>
<evidence type="ECO:0000313" key="6">
    <source>
        <dbReference type="EMBL" id="MBA2896590.1"/>
    </source>
</evidence>
<dbReference type="GO" id="GO:0005524">
    <property type="term" value="F:ATP binding"/>
    <property type="evidence" value="ECO:0007669"/>
    <property type="project" value="InterPro"/>
</dbReference>
<evidence type="ECO:0000256" key="1">
    <source>
        <dbReference type="ARBA" id="ARBA00022679"/>
    </source>
</evidence>
<dbReference type="EMBL" id="JACDUR010000009">
    <property type="protein sequence ID" value="MBA2896590.1"/>
    <property type="molecule type" value="Genomic_DNA"/>
</dbReference>
<dbReference type="InterPro" id="IPR020568">
    <property type="entry name" value="Ribosomal_Su5_D2-typ_SF"/>
</dbReference>
<dbReference type="EC" id="2.7.1.177" evidence="6"/>
<gene>
    <name evidence="6" type="ORF">HNR30_007981</name>
</gene>
<feature type="compositionally biased region" description="Polar residues" evidence="3">
    <location>
        <begin position="1"/>
        <end position="10"/>
    </location>
</feature>
<dbReference type="AlphaFoldDB" id="A0A7W0HUY5"/>
<keyword evidence="7" id="KW-1185">Reference proteome</keyword>